<dbReference type="EMBL" id="CP002394">
    <property type="protein sequence ID" value="ADU28308.1"/>
    <property type="molecule type" value="Genomic_DNA"/>
</dbReference>
<keyword evidence="7" id="KW-0472">Membrane</keyword>
<dbReference type="PROSITE" id="PS50893">
    <property type="entry name" value="ABC_TRANSPORTER_2"/>
    <property type="match status" value="1"/>
</dbReference>
<dbReference type="KEGG" id="bco:Bcell_0016"/>
<evidence type="ECO:0000313" key="10">
    <source>
        <dbReference type="Proteomes" id="UP000001401"/>
    </source>
</evidence>
<evidence type="ECO:0000256" key="3">
    <source>
        <dbReference type="ARBA" id="ARBA00022448"/>
    </source>
</evidence>
<dbReference type="eggNOG" id="COG0444">
    <property type="taxonomic scope" value="Bacteria"/>
</dbReference>
<dbReference type="InterPro" id="IPR003439">
    <property type="entry name" value="ABC_transporter-like_ATP-bd"/>
</dbReference>
<dbReference type="NCBIfam" id="TIGR01727">
    <property type="entry name" value="oligo_HPY"/>
    <property type="match status" value="1"/>
</dbReference>
<reference evidence="9" key="1">
    <citation type="submission" date="2010-12" db="EMBL/GenBank/DDBJ databases">
        <title>Complete sequence of Bacillus cellulosilyticus DSM 2522.</title>
        <authorList>
            <consortium name="US DOE Joint Genome Institute"/>
            <person name="Lucas S."/>
            <person name="Copeland A."/>
            <person name="Lapidus A."/>
            <person name="Cheng J.-F."/>
            <person name="Bruce D."/>
            <person name="Goodwin L."/>
            <person name="Pitluck S."/>
            <person name="Chertkov O."/>
            <person name="Detter J.C."/>
            <person name="Han C."/>
            <person name="Tapia R."/>
            <person name="Land M."/>
            <person name="Hauser L."/>
            <person name="Jeffries C."/>
            <person name="Kyrpides N."/>
            <person name="Ivanova N."/>
            <person name="Mikhailova N."/>
            <person name="Brumm P."/>
            <person name="Mead D."/>
            <person name="Woyke T."/>
        </authorList>
    </citation>
    <scope>NUCLEOTIDE SEQUENCE [LARGE SCALE GENOMIC DNA]</scope>
    <source>
        <strain evidence="9">DSM 2522</strain>
    </source>
</reference>
<dbReference type="RefSeq" id="WP_013486651.1">
    <property type="nucleotide sequence ID" value="NC_014829.1"/>
</dbReference>
<evidence type="ECO:0000256" key="6">
    <source>
        <dbReference type="ARBA" id="ARBA00022840"/>
    </source>
</evidence>
<dbReference type="Pfam" id="PF08352">
    <property type="entry name" value="oligo_HPY"/>
    <property type="match status" value="1"/>
</dbReference>
<evidence type="ECO:0000256" key="7">
    <source>
        <dbReference type="ARBA" id="ARBA00023136"/>
    </source>
</evidence>
<dbReference type="FunFam" id="3.40.50.300:FF:000016">
    <property type="entry name" value="Oligopeptide ABC transporter ATP-binding component"/>
    <property type="match status" value="1"/>
</dbReference>
<dbReference type="Pfam" id="PF00005">
    <property type="entry name" value="ABC_tran"/>
    <property type="match status" value="1"/>
</dbReference>
<dbReference type="SMART" id="SM00382">
    <property type="entry name" value="AAA"/>
    <property type="match status" value="1"/>
</dbReference>
<evidence type="ECO:0000259" key="8">
    <source>
        <dbReference type="PROSITE" id="PS50893"/>
    </source>
</evidence>
<dbReference type="CDD" id="cd03257">
    <property type="entry name" value="ABC_NikE_OppD_transporters"/>
    <property type="match status" value="1"/>
</dbReference>
<comment type="subcellular location">
    <subcellularLocation>
        <location evidence="1">Cell membrane</location>
        <topology evidence="1">Peripheral membrane protein</topology>
    </subcellularLocation>
</comment>
<dbReference type="InterPro" id="IPR027417">
    <property type="entry name" value="P-loop_NTPase"/>
</dbReference>
<keyword evidence="5" id="KW-0547">Nucleotide-binding</keyword>
<dbReference type="STRING" id="649639.Bcell_0016"/>
<keyword evidence="3" id="KW-0813">Transport</keyword>
<dbReference type="OrthoDB" id="9802264at2"/>
<dbReference type="InterPro" id="IPR017871">
    <property type="entry name" value="ABC_transporter-like_CS"/>
</dbReference>
<protein>
    <submittedName>
        <fullName evidence="9">Oligopeptide/dipeptide ABC transporter, ATPase subunit</fullName>
    </submittedName>
</protein>
<dbReference type="SUPFAM" id="SSF52540">
    <property type="entry name" value="P-loop containing nucleoside triphosphate hydrolases"/>
    <property type="match status" value="1"/>
</dbReference>
<dbReference type="InterPro" id="IPR013563">
    <property type="entry name" value="Oligopep_ABC_C"/>
</dbReference>
<evidence type="ECO:0000256" key="2">
    <source>
        <dbReference type="ARBA" id="ARBA00005417"/>
    </source>
</evidence>
<dbReference type="InterPro" id="IPR003593">
    <property type="entry name" value="AAA+_ATPase"/>
</dbReference>
<feature type="domain" description="ABC transporter" evidence="8">
    <location>
        <begin position="20"/>
        <end position="272"/>
    </location>
</feature>
<evidence type="ECO:0000256" key="1">
    <source>
        <dbReference type="ARBA" id="ARBA00004202"/>
    </source>
</evidence>
<dbReference type="PROSITE" id="PS00211">
    <property type="entry name" value="ABC_TRANSPORTER_1"/>
    <property type="match status" value="1"/>
</dbReference>
<proteinExistence type="inferred from homology"/>
<dbReference type="Proteomes" id="UP000001401">
    <property type="component" value="Chromosome"/>
</dbReference>
<dbReference type="Gene3D" id="3.40.50.300">
    <property type="entry name" value="P-loop containing nucleotide triphosphate hydrolases"/>
    <property type="match status" value="1"/>
</dbReference>
<sequence length="338" mass="37701">MQEQDLKSEVKQKTNEQQLLEVKGLKTYFYMEGNKVAKAVDGVDFSVKKGETLAIVGESGSGKSITSLSIMRLIPSPPGKIVEGSIELDGKDLLKLSDKEMRKVRGNDIGMIFQEPMTSLNPVFTIGNQISETLMKHKKMKKKEALKKSIDLLKLVGFARAEEIVHEYPHQLSGGMRQRVMIAIAMSCDPKLLIADEPTTALDVTIQAQILDLMVEMKEKFESSILLITHDLGVVAEVSDRVLVMYGGQVVEEATVQELFTNPKHPYTNGLLASIPNIDSDVERLESIPGSVLPAHRFPKGCRFAQRCKHVMDKCNEANPDLLETEANHKVRCYLYED</sequence>
<keyword evidence="10" id="KW-1185">Reference proteome</keyword>
<comment type="similarity">
    <text evidence="2">Belongs to the ABC transporter superfamily.</text>
</comment>
<dbReference type="GO" id="GO:0015833">
    <property type="term" value="P:peptide transport"/>
    <property type="evidence" value="ECO:0007669"/>
    <property type="project" value="InterPro"/>
</dbReference>
<keyword evidence="6" id="KW-0067">ATP-binding</keyword>
<accession>E6TRL4</accession>
<evidence type="ECO:0000256" key="4">
    <source>
        <dbReference type="ARBA" id="ARBA00022475"/>
    </source>
</evidence>
<dbReference type="GO" id="GO:0005524">
    <property type="term" value="F:ATP binding"/>
    <property type="evidence" value="ECO:0007669"/>
    <property type="project" value="UniProtKB-KW"/>
</dbReference>
<organism evidence="9 10">
    <name type="scientific">Evansella cellulosilytica (strain ATCC 21833 / DSM 2522 / FERM P-1141 / JCM 9156 / N-4)</name>
    <name type="common">Bacillus cellulosilyticus</name>
    <dbReference type="NCBI Taxonomy" id="649639"/>
    <lineage>
        <taxon>Bacteria</taxon>
        <taxon>Bacillati</taxon>
        <taxon>Bacillota</taxon>
        <taxon>Bacilli</taxon>
        <taxon>Bacillales</taxon>
        <taxon>Bacillaceae</taxon>
        <taxon>Evansella</taxon>
    </lineage>
</organism>
<evidence type="ECO:0000313" key="9">
    <source>
        <dbReference type="EMBL" id="ADU28308.1"/>
    </source>
</evidence>
<dbReference type="AlphaFoldDB" id="E6TRL4"/>
<dbReference type="GO" id="GO:0016887">
    <property type="term" value="F:ATP hydrolysis activity"/>
    <property type="evidence" value="ECO:0007669"/>
    <property type="project" value="InterPro"/>
</dbReference>
<dbReference type="InterPro" id="IPR050388">
    <property type="entry name" value="ABC_Ni/Peptide_Import"/>
</dbReference>
<gene>
    <name evidence="9" type="ordered locus">Bcell_0016</name>
</gene>
<keyword evidence="4" id="KW-1003">Cell membrane</keyword>
<dbReference type="PANTHER" id="PTHR43297:SF2">
    <property type="entry name" value="DIPEPTIDE TRANSPORT ATP-BINDING PROTEIN DPPD"/>
    <property type="match status" value="1"/>
</dbReference>
<dbReference type="GO" id="GO:0005886">
    <property type="term" value="C:plasma membrane"/>
    <property type="evidence" value="ECO:0007669"/>
    <property type="project" value="UniProtKB-SubCell"/>
</dbReference>
<dbReference type="PANTHER" id="PTHR43297">
    <property type="entry name" value="OLIGOPEPTIDE TRANSPORT ATP-BINDING PROTEIN APPD"/>
    <property type="match status" value="1"/>
</dbReference>
<name>E6TRL4_EVAC2</name>
<dbReference type="HOGENOM" id="CLU_000604_1_23_9"/>
<evidence type="ECO:0000256" key="5">
    <source>
        <dbReference type="ARBA" id="ARBA00022741"/>
    </source>
</evidence>